<dbReference type="PANTHER" id="PTHR33939:SF1">
    <property type="entry name" value="DUF4371 DOMAIN-CONTAINING PROTEIN"/>
    <property type="match status" value="1"/>
</dbReference>
<protein>
    <recommendedName>
        <fullName evidence="3">Tc1-like transposase DDE domain-containing protein</fullName>
    </recommendedName>
</protein>
<dbReference type="AlphaFoldDB" id="A0AAV0Y4D5"/>
<dbReference type="PANTHER" id="PTHR33939">
    <property type="entry name" value="PROTEIN CBG22215"/>
    <property type="match status" value="1"/>
</dbReference>
<evidence type="ECO:0000313" key="1">
    <source>
        <dbReference type="EMBL" id="CAI6374502.1"/>
    </source>
</evidence>
<evidence type="ECO:0000313" key="2">
    <source>
        <dbReference type="Proteomes" id="UP001160148"/>
    </source>
</evidence>
<gene>
    <name evidence="1" type="ORF">MEUPH1_LOCUS28127</name>
</gene>
<evidence type="ECO:0008006" key="3">
    <source>
        <dbReference type="Google" id="ProtNLM"/>
    </source>
</evidence>
<dbReference type="Proteomes" id="UP001160148">
    <property type="component" value="Unassembled WGS sequence"/>
</dbReference>
<dbReference type="InterPro" id="IPR036397">
    <property type="entry name" value="RNaseH_sf"/>
</dbReference>
<keyword evidence="2" id="KW-1185">Reference proteome</keyword>
<dbReference type="GO" id="GO:0003676">
    <property type="term" value="F:nucleic acid binding"/>
    <property type="evidence" value="ECO:0007669"/>
    <property type="project" value="InterPro"/>
</dbReference>
<name>A0AAV0Y4D5_9HEMI</name>
<reference evidence="1 2" key="1">
    <citation type="submission" date="2023-01" db="EMBL/GenBank/DDBJ databases">
        <authorList>
            <person name="Whitehead M."/>
        </authorList>
    </citation>
    <scope>NUCLEOTIDE SEQUENCE [LARGE SCALE GENOMIC DNA]</scope>
</reference>
<organism evidence="1 2">
    <name type="scientific">Macrosiphum euphorbiae</name>
    <name type="common">potato aphid</name>
    <dbReference type="NCBI Taxonomy" id="13131"/>
    <lineage>
        <taxon>Eukaryota</taxon>
        <taxon>Metazoa</taxon>
        <taxon>Ecdysozoa</taxon>
        <taxon>Arthropoda</taxon>
        <taxon>Hexapoda</taxon>
        <taxon>Insecta</taxon>
        <taxon>Pterygota</taxon>
        <taxon>Neoptera</taxon>
        <taxon>Paraneoptera</taxon>
        <taxon>Hemiptera</taxon>
        <taxon>Sternorrhyncha</taxon>
        <taxon>Aphidomorpha</taxon>
        <taxon>Aphidoidea</taxon>
        <taxon>Aphididae</taxon>
        <taxon>Macrosiphini</taxon>
        <taxon>Macrosiphum</taxon>
    </lineage>
</organism>
<accession>A0AAV0Y4D5</accession>
<comment type="caution">
    <text evidence="1">The sequence shown here is derived from an EMBL/GenBank/DDBJ whole genome shotgun (WGS) entry which is preliminary data.</text>
</comment>
<dbReference type="Gene3D" id="3.30.420.10">
    <property type="entry name" value="Ribonuclease H-like superfamily/Ribonuclease H"/>
    <property type="match status" value="1"/>
</dbReference>
<dbReference type="EMBL" id="CARXXK010001217">
    <property type="protein sequence ID" value="CAI6374502.1"/>
    <property type="molecule type" value="Genomic_DNA"/>
</dbReference>
<proteinExistence type="predicted"/>
<sequence length="124" mass="14811">MDNASYHSVKKYQMPTMSWKKQRIIDWLECKGEIVIHPIVKIDLMKKVRKLKKQYEKYVIDEYAKDNHKIVLRLPPYHCELNPIELAWSSVKNYVRTHNNTFKLKNVLDLLKKRGGPCNTRNVD</sequence>